<reference evidence="2" key="1">
    <citation type="journal article" date="2020" name="mSystems">
        <title>Genome- and Community-Level Interaction Insights into Carbon Utilization and Element Cycling Functions of Hydrothermarchaeota in Hydrothermal Sediment.</title>
        <authorList>
            <person name="Zhou Z."/>
            <person name="Liu Y."/>
            <person name="Xu W."/>
            <person name="Pan J."/>
            <person name="Luo Z.H."/>
            <person name="Li M."/>
        </authorList>
    </citation>
    <scope>NUCLEOTIDE SEQUENCE [LARGE SCALE GENOMIC DNA]</scope>
    <source>
        <strain evidence="2">HyVt-443</strain>
    </source>
</reference>
<comment type="caution">
    <text evidence="2">The sequence shown here is derived from an EMBL/GenBank/DDBJ whole genome shotgun (WGS) entry which is preliminary data.</text>
</comment>
<sequence length="201" mass="22064">MTTNRVHETQDKLHALHRHQDQQRQARDELQQAMRDAQSAVQAARVERITSPSKSADAVFQKAQKALAQVTEELEQVEQELAACEQAEGQVLEELEHARASDRKDKLRRARAIGVELLPEAQAKAMQALAQFAVITAAAEDAPLGLVGGGKSLGLRLEKSGLRAALSKAVQEFTSEHGVEGLWNEWNMVPVDTTGEEQEVA</sequence>
<evidence type="ECO:0000256" key="1">
    <source>
        <dbReference type="SAM" id="MobiDB-lite"/>
    </source>
</evidence>
<protein>
    <submittedName>
        <fullName evidence="2">Uncharacterized protein</fullName>
    </submittedName>
</protein>
<accession>A0A831RLC7</accession>
<feature type="region of interest" description="Disordered" evidence="1">
    <location>
        <begin position="1"/>
        <end position="24"/>
    </location>
</feature>
<dbReference type="AlphaFoldDB" id="A0A831RLC7"/>
<dbReference type="Proteomes" id="UP000886251">
    <property type="component" value="Unassembled WGS sequence"/>
</dbReference>
<organism evidence="2">
    <name type="scientific">Sedimenticola thiotaurini</name>
    <dbReference type="NCBI Taxonomy" id="1543721"/>
    <lineage>
        <taxon>Bacteria</taxon>
        <taxon>Pseudomonadati</taxon>
        <taxon>Pseudomonadota</taxon>
        <taxon>Gammaproteobacteria</taxon>
        <taxon>Chromatiales</taxon>
        <taxon>Sedimenticolaceae</taxon>
        <taxon>Sedimenticola</taxon>
    </lineage>
</organism>
<evidence type="ECO:0000313" key="2">
    <source>
        <dbReference type="EMBL" id="HEB96745.1"/>
    </source>
</evidence>
<proteinExistence type="predicted"/>
<dbReference type="EMBL" id="DRKP01000113">
    <property type="protein sequence ID" value="HEB96745.1"/>
    <property type="molecule type" value="Genomic_DNA"/>
</dbReference>
<name>A0A831RLC7_9GAMM</name>
<gene>
    <name evidence="2" type="ORF">ENI96_09995</name>
</gene>